<evidence type="ECO:0000256" key="4">
    <source>
        <dbReference type="ARBA" id="ARBA00022980"/>
    </source>
</evidence>
<dbReference type="InterPro" id="IPR001912">
    <property type="entry name" value="Ribosomal_uS4_N"/>
</dbReference>
<dbReference type="GeneID" id="95966940"/>
<dbReference type="GO" id="GO:0015935">
    <property type="term" value="C:small ribosomal subunit"/>
    <property type="evidence" value="ECO:0007669"/>
    <property type="project" value="InterPro"/>
</dbReference>
<dbReference type="CDD" id="cd00165">
    <property type="entry name" value="S4"/>
    <property type="match status" value="1"/>
</dbReference>
<evidence type="ECO:0000313" key="10">
    <source>
        <dbReference type="Proteomes" id="UP001451606"/>
    </source>
</evidence>
<comment type="function">
    <text evidence="6">One of the primary rRNA binding proteins, it binds directly to 16S rRNA where it nucleates assembly of the body of the 30S subunit.</text>
</comment>
<dbReference type="SUPFAM" id="SSF55174">
    <property type="entry name" value="Alpha-L RNA-binding motif"/>
    <property type="match status" value="1"/>
</dbReference>
<reference evidence="9 10" key="1">
    <citation type="submission" date="2023-09" db="EMBL/GenBank/DDBJ databases">
        <authorList>
            <person name="Golyshina O.V."/>
            <person name="Lunev E.A."/>
            <person name="Bargiela R."/>
            <person name="Gaines M.C."/>
            <person name="Daum B."/>
            <person name="Bale N.J."/>
            <person name="Koenen M."/>
            <person name="Sinninghe Damst J.S."/>
            <person name="Yakimov M."/>
            <person name="Golyshin P.N."/>
        </authorList>
    </citation>
    <scope>NUCLEOTIDE SEQUENCE [LARGE SCALE GENOMIC DNA]</scope>
    <source>
        <strain evidence="9 10">M1</strain>
    </source>
</reference>
<dbReference type="GO" id="GO:0019843">
    <property type="term" value="F:rRNA binding"/>
    <property type="evidence" value="ECO:0007669"/>
    <property type="project" value="UniProtKB-UniRule"/>
</dbReference>
<proteinExistence type="inferred from homology"/>
<keyword evidence="2 6" id="KW-0699">rRNA-binding</keyword>
<keyword evidence="10" id="KW-1185">Reference proteome</keyword>
<evidence type="ECO:0000256" key="5">
    <source>
        <dbReference type="ARBA" id="ARBA00023274"/>
    </source>
</evidence>
<feature type="domain" description="RNA-binding S4" evidence="7">
    <location>
        <begin position="106"/>
        <end position="168"/>
    </location>
</feature>
<dbReference type="PANTHER" id="PTHR11831">
    <property type="entry name" value="30S 40S RIBOSOMAL PROTEIN"/>
    <property type="match status" value="1"/>
</dbReference>
<comment type="function">
    <text evidence="6">With S5 and S12 plays an important role in translational accuracy.</text>
</comment>
<evidence type="ECO:0000256" key="2">
    <source>
        <dbReference type="ARBA" id="ARBA00022730"/>
    </source>
</evidence>
<dbReference type="InterPro" id="IPR022801">
    <property type="entry name" value="Ribosomal_uS4"/>
</dbReference>
<dbReference type="SMART" id="SM00363">
    <property type="entry name" value="S4"/>
    <property type="match status" value="1"/>
</dbReference>
<dbReference type="InterPro" id="IPR036986">
    <property type="entry name" value="S4_RNA-bd_sf"/>
</dbReference>
<accession>A0AAX4NDX4</accession>
<dbReference type="Proteomes" id="UP001451606">
    <property type="component" value="Chromosome"/>
</dbReference>
<dbReference type="RefSeq" id="WP_393971645.1">
    <property type="nucleotide sequence ID" value="NZ_CP133772.1"/>
</dbReference>
<comment type="similarity">
    <text evidence="1 6">Belongs to the universal ribosomal protein uS4 family.</text>
</comment>
<keyword evidence="5 6" id="KW-0687">Ribonucleoprotein</keyword>
<dbReference type="PANTHER" id="PTHR11831:SF5">
    <property type="entry name" value="40S RIBOSOMAL PROTEIN S9"/>
    <property type="match status" value="1"/>
</dbReference>
<evidence type="ECO:0000256" key="1">
    <source>
        <dbReference type="ARBA" id="ARBA00007465"/>
    </source>
</evidence>
<evidence type="ECO:0000256" key="3">
    <source>
        <dbReference type="ARBA" id="ARBA00022884"/>
    </source>
</evidence>
<comment type="subunit">
    <text evidence="6">Part of the 30S ribosomal subunit. Contacts protein S5. The interaction surface between S4 and S5 is involved in control of translational fidelity.</text>
</comment>
<dbReference type="NCBIfam" id="TIGR01018">
    <property type="entry name" value="uS4_arch"/>
    <property type="match status" value="1"/>
</dbReference>
<evidence type="ECO:0000259" key="8">
    <source>
        <dbReference type="SMART" id="SM01390"/>
    </source>
</evidence>
<dbReference type="EMBL" id="CP133772">
    <property type="protein sequence ID" value="WYX99680.1"/>
    <property type="molecule type" value="Genomic_DNA"/>
</dbReference>
<protein>
    <recommendedName>
        <fullName evidence="6">Small ribosomal subunit protein uS4</fullName>
    </recommendedName>
</protein>
<evidence type="ECO:0000313" key="9">
    <source>
        <dbReference type="EMBL" id="WYX99680.1"/>
    </source>
</evidence>
<feature type="domain" description="Small ribosomal subunit protein uS4 N-terminal" evidence="8">
    <location>
        <begin position="5"/>
        <end position="105"/>
    </location>
</feature>
<dbReference type="AlphaFoldDB" id="A0AAX4NDX4"/>
<name>A0AAX4NDX4_9ARCH</name>
<dbReference type="PROSITE" id="PS50889">
    <property type="entry name" value="S4"/>
    <property type="match status" value="1"/>
</dbReference>
<dbReference type="HAMAP" id="MF_01306_A">
    <property type="entry name" value="Ribosomal_uS4_A"/>
    <property type="match status" value="1"/>
</dbReference>
<dbReference type="Gene3D" id="3.10.290.10">
    <property type="entry name" value="RNA-binding S4 domain"/>
    <property type="match status" value="1"/>
</dbReference>
<organism evidence="9 10">
    <name type="scientific">Oxyplasma meridianum</name>
    <dbReference type="NCBI Taxonomy" id="3073602"/>
    <lineage>
        <taxon>Archaea</taxon>
        <taxon>Methanobacteriati</taxon>
        <taxon>Thermoplasmatota</taxon>
        <taxon>Thermoplasmata</taxon>
        <taxon>Thermoplasmatales</taxon>
        <taxon>Thermoplasmataceae</taxon>
        <taxon>Oxyplasma</taxon>
    </lineage>
</organism>
<dbReference type="SMART" id="SM01390">
    <property type="entry name" value="Ribosomal_S4"/>
    <property type="match status" value="1"/>
</dbReference>
<dbReference type="GO" id="GO:0006412">
    <property type="term" value="P:translation"/>
    <property type="evidence" value="ECO:0007669"/>
    <property type="project" value="UniProtKB-UniRule"/>
</dbReference>
<keyword evidence="3 6" id="KW-0694">RNA-binding</keyword>
<gene>
    <name evidence="6" type="primary">rps4</name>
    <name evidence="9" type="ORF">OXIME_000216</name>
</gene>
<dbReference type="InterPro" id="IPR005710">
    <property type="entry name" value="Ribosomal_uS4_euk/arc"/>
</dbReference>
<dbReference type="InterPro" id="IPR022802">
    <property type="entry name" value="Ribosomal_uS4_arc"/>
</dbReference>
<dbReference type="NCBIfam" id="NF003139">
    <property type="entry name" value="PRK04051.1"/>
    <property type="match status" value="1"/>
</dbReference>
<evidence type="ECO:0000259" key="7">
    <source>
        <dbReference type="SMART" id="SM00363"/>
    </source>
</evidence>
<keyword evidence="4 6" id="KW-0689">Ribosomal protein</keyword>
<dbReference type="InterPro" id="IPR002942">
    <property type="entry name" value="S4_RNA-bd"/>
</dbReference>
<dbReference type="Pfam" id="PF01479">
    <property type="entry name" value="S4"/>
    <property type="match status" value="1"/>
</dbReference>
<dbReference type="KEGG" id="omr:OXIME_000216"/>
<sequence>MGDPKFPKKKYATPRHPWEKERIDSEKEIVVKYGLKNKRELWKSQAMLESVRSQARKLQAKLRTEDQFSQKQFQDLIKRLSRYSILGENASLDDVLSLSIDDILQRRLQTIVFRKNLARTPKQARQIITHGHVEFDGRRVNVPGIMVEGSKEESIRYSERSALNDDLHPIRQVLLNGSQVQHRESIQEEAKAVNGENRR</sequence>
<evidence type="ECO:0000256" key="6">
    <source>
        <dbReference type="HAMAP-Rule" id="MF_01306"/>
    </source>
</evidence>
<dbReference type="GO" id="GO:0003735">
    <property type="term" value="F:structural constituent of ribosome"/>
    <property type="evidence" value="ECO:0007669"/>
    <property type="project" value="InterPro"/>
</dbReference>
<dbReference type="GO" id="GO:0042274">
    <property type="term" value="P:ribosomal small subunit biogenesis"/>
    <property type="evidence" value="ECO:0007669"/>
    <property type="project" value="TreeGrafter"/>
</dbReference>